<evidence type="ECO:0000313" key="2">
    <source>
        <dbReference type="EMBL" id="MXU88307.1"/>
    </source>
</evidence>
<proteinExistence type="predicted"/>
<sequence>MGFSLAFFFLFFYFWRLLTPFAPLDGIVNSFPLIMAKANSLYFVLPQPATTPIVFTTELRSSSDNCGVQMGGTSCPSASKGVFSCNMEMSFPCTMSTKLLC</sequence>
<dbReference type="EMBL" id="GIFC01006224">
    <property type="protein sequence ID" value="MXU88307.1"/>
    <property type="molecule type" value="Transcribed_RNA"/>
</dbReference>
<feature type="chain" id="PRO_5025335614" evidence="1">
    <location>
        <begin position="21"/>
        <end position="101"/>
    </location>
</feature>
<keyword evidence="1" id="KW-0732">Signal</keyword>
<dbReference type="AlphaFoldDB" id="A0A6B0UF58"/>
<reference evidence="2" key="1">
    <citation type="submission" date="2019-12" db="EMBL/GenBank/DDBJ databases">
        <title>An insight into the sialome of adult female Ixodes ricinus ticks feeding for 6 days.</title>
        <authorList>
            <person name="Perner J."/>
            <person name="Ribeiro J.M.C."/>
        </authorList>
    </citation>
    <scope>NUCLEOTIDE SEQUENCE</scope>
    <source>
        <strain evidence="2">Semi-engorged</strain>
        <tissue evidence="2">Salivary glands</tissue>
    </source>
</reference>
<organism evidence="2">
    <name type="scientific">Ixodes ricinus</name>
    <name type="common">Common tick</name>
    <name type="synonym">Acarus ricinus</name>
    <dbReference type="NCBI Taxonomy" id="34613"/>
    <lineage>
        <taxon>Eukaryota</taxon>
        <taxon>Metazoa</taxon>
        <taxon>Ecdysozoa</taxon>
        <taxon>Arthropoda</taxon>
        <taxon>Chelicerata</taxon>
        <taxon>Arachnida</taxon>
        <taxon>Acari</taxon>
        <taxon>Parasitiformes</taxon>
        <taxon>Ixodida</taxon>
        <taxon>Ixodoidea</taxon>
        <taxon>Ixodidae</taxon>
        <taxon>Ixodinae</taxon>
        <taxon>Ixodes</taxon>
    </lineage>
</organism>
<protein>
    <submittedName>
        <fullName evidence="2">Putative secreted protein</fullName>
    </submittedName>
</protein>
<name>A0A6B0UF58_IXORI</name>
<feature type="signal peptide" evidence="1">
    <location>
        <begin position="1"/>
        <end position="20"/>
    </location>
</feature>
<evidence type="ECO:0000256" key="1">
    <source>
        <dbReference type="SAM" id="SignalP"/>
    </source>
</evidence>
<accession>A0A6B0UF58</accession>